<keyword evidence="2" id="KW-1185">Reference proteome</keyword>
<evidence type="ECO:0000313" key="2">
    <source>
        <dbReference type="Proteomes" id="UP000053641"/>
    </source>
</evidence>
<reference evidence="1 2" key="1">
    <citation type="submission" date="2014-06" db="EMBL/GenBank/DDBJ databases">
        <title>Genome evolution of avian class.</title>
        <authorList>
            <person name="Zhang G."/>
            <person name="Li C."/>
        </authorList>
    </citation>
    <scope>NUCLEOTIDE SEQUENCE [LARGE SCALE GENOMIC DNA]</scope>
    <source>
        <strain evidence="1">BGI_N309</strain>
    </source>
</reference>
<evidence type="ECO:0000313" key="1">
    <source>
        <dbReference type="EMBL" id="KGL74546.1"/>
    </source>
</evidence>
<organism evidence="1 2">
    <name type="scientific">Tinamus guttatus</name>
    <name type="common">White-throated tinamou</name>
    <dbReference type="NCBI Taxonomy" id="94827"/>
    <lineage>
        <taxon>Eukaryota</taxon>
        <taxon>Metazoa</taxon>
        <taxon>Chordata</taxon>
        <taxon>Craniata</taxon>
        <taxon>Vertebrata</taxon>
        <taxon>Euteleostomi</taxon>
        <taxon>Archelosauria</taxon>
        <taxon>Archosauria</taxon>
        <taxon>Dinosauria</taxon>
        <taxon>Saurischia</taxon>
        <taxon>Theropoda</taxon>
        <taxon>Coelurosauria</taxon>
        <taxon>Aves</taxon>
        <taxon>Palaeognathae</taxon>
        <taxon>Tinamiformes</taxon>
        <taxon>Tinamidae</taxon>
        <taxon>Tinamus</taxon>
    </lineage>
</organism>
<sequence>KLRQRRFRLDIRKNFYTERVAQHWNRLPREVVESVSLAVFQ</sequence>
<dbReference type="Proteomes" id="UP000053641">
    <property type="component" value="Unassembled WGS sequence"/>
</dbReference>
<dbReference type="AlphaFoldDB" id="A0A099YYQ8"/>
<protein>
    <submittedName>
        <fullName evidence="1">Uncharacterized protein</fullName>
    </submittedName>
</protein>
<dbReference type="STRING" id="94827.A0A099YYQ8"/>
<proteinExistence type="predicted"/>
<name>A0A099YYQ8_TINGU</name>
<feature type="non-terminal residue" evidence="1">
    <location>
        <position position="1"/>
    </location>
</feature>
<gene>
    <name evidence="1" type="ORF">N309_06688</name>
</gene>
<feature type="non-terminal residue" evidence="1">
    <location>
        <position position="41"/>
    </location>
</feature>
<dbReference type="EMBL" id="KL887176">
    <property type="protein sequence ID" value="KGL74546.1"/>
    <property type="molecule type" value="Genomic_DNA"/>
</dbReference>
<accession>A0A099YYQ8</accession>